<dbReference type="InterPro" id="IPR006507">
    <property type="entry name" value="UPF0283"/>
</dbReference>
<evidence type="ECO:0000256" key="7">
    <source>
        <dbReference type="ARBA" id="ARBA00023136"/>
    </source>
</evidence>
<protein>
    <submittedName>
        <fullName evidence="9">TIGR01620 family protein</fullName>
    </submittedName>
</protein>
<keyword evidence="4" id="KW-0997">Cell inner membrane</keyword>
<dbReference type="PANTHER" id="PTHR39342:SF1">
    <property type="entry name" value="UPF0283 MEMBRANE PROTEIN YCJF"/>
    <property type="match status" value="1"/>
</dbReference>
<evidence type="ECO:0000256" key="4">
    <source>
        <dbReference type="ARBA" id="ARBA00022519"/>
    </source>
</evidence>
<reference evidence="9" key="1">
    <citation type="submission" date="2020-01" db="EMBL/GenBank/DDBJ databases">
        <authorList>
            <person name="Chen W.-M."/>
        </authorList>
    </citation>
    <scope>NUCLEOTIDE SEQUENCE</scope>
    <source>
        <strain evidence="9">CYK-10</strain>
    </source>
</reference>
<dbReference type="PANTHER" id="PTHR39342">
    <property type="entry name" value="UPF0283 MEMBRANE PROTEIN YCJF"/>
    <property type="match status" value="1"/>
</dbReference>
<dbReference type="RefSeq" id="WP_168775773.1">
    <property type="nucleotide sequence ID" value="NZ_JAABNR010000015.1"/>
</dbReference>
<accession>A0AAE5BW71</accession>
<dbReference type="NCBIfam" id="TIGR01620">
    <property type="entry name" value="hyp_HI0043"/>
    <property type="match status" value="1"/>
</dbReference>
<evidence type="ECO:0000313" key="10">
    <source>
        <dbReference type="Proteomes" id="UP001193501"/>
    </source>
</evidence>
<evidence type="ECO:0000256" key="8">
    <source>
        <dbReference type="SAM" id="Phobius"/>
    </source>
</evidence>
<name>A0AAE5BW71_9RHOB</name>
<comment type="similarity">
    <text evidence="2">Belongs to the UPF0283 family.</text>
</comment>
<evidence type="ECO:0000256" key="2">
    <source>
        <dbReference type="ARBA" id="ARBA00008255"/>
    </source>
</evidence>
<sequence>MEPLKQPLVIEAEGEADPGLAAPVDLVPILPRLARRPSVLGRLAAWVFGLLFGLVLAVSGWNFVTGLLVSVPALGWVAAGLVAVAGVLLLVWLIGEARAWARLARVEAIREAALGAKDLASARAVLGRLMGLYAGRADLAEARARLDRRGAEVFDADALVSLAEVELLAPLDALARAEVEAAARQVALVTALVPLALADVATALVVNVRMIRRLAEIYGGRAGTLGSWRLMRRVMGALMAAGALALTDDLIGSVAGGGILAKVSRRFGEGVVNGALTVRVGLAAMEVCRPLPFVAVSKPGVSATVSRALAGLFGGGSAD</sequence>
<keyword evidence="3" id="KW-1003">Cell membrane</keyword>
<keyword evidence="6 8" id="KW-1133">Transmembrane helix</keyword>
<dbReference type="InterPro" id="IPR021147">
    <property type="entry name" value="DUF697"/>
</dbReference>
<organism evidence="9 10">
    <name type="scientific">Stagnihabitans tardus</name>
    <dbReference type="NCBI Taxonomy" id="2699202"/>
    <lineage>
        <taxon>Bacteria</taxon>
        <taxon>Pseudomonadati</taxon>
        <taxon>Pseudomonadota</taxon>
        <taxon>Alphaproteobacteria</taxon>
        <taxon>Rhodobacterales</taxon>
        <taxon>Paracoccaceae</taxon>
        <taxon>Stagnihabitans</taxon>
    </lineage>
</organism>
<dbReference type="Proteomes" id="UP001193501">
    <property type="component" value="Unassembled WGS sequence"/>
</dbReference>
<comment type="subcellular location">
    <subcellularLocation>
        <location evidence="1">Cell inner membrane</location>
        <topology evidence="1">Multi-pass membrane protein</topology>
    </subcellularLocation>
</comment>
<dbReference type="EMBL" id="JAABNR010000015">
    <property type="protein sequence ID" value="NBZ88957.1"/>
    <property type="molecule type" value="Genomic_DNA"/>
</dbReference>
<evidence type="ECO:0000256" key="3">
    <source>
        <dbReference type="ARBA" id="ARBA00022475"/>
    </source>
</evidence>
<dbReference type="GO" id="GO:0005886">
    <property type="term" value="C:plasma membrane"/>
    <property type="evidence" value="ECO:0007669"/>
    <property type="project" value="UniProtKB-SubCell"/>
</dbReference>
<keyword evidence="10" id="KW-1185">Reference proteome</keyword>
<evidence type="ECO:0000313" key="9">
    <source>
        <dbReference type="EMBL" id="NBZ88957.1"/>
    </source>
</evidence>
<feature type="transmembrane region" description="Helical" evidence="8">
    <location>
        <begin position="73"/>
        <end position="95"/>
    </location>
</feature>
<dbReference type="AlphaFoldDB" id="A0AAE5BW71"/>
<evidence type="ECO:0000256" key="1">
    <source>
        <dbReference type="ARBA" id="ARBA00004429"/>
    </source>
</evidence>
<keyword evidence="5 8" id="KW-0812">Transmembrane</keyword>
<feature type="transmembrane region" description="Helical" evidence="8">
    <location>
        <begin position="39"/>
        <end position="61"/>
    </location>
</feature>
<proteinExistence type="inferred from homology"/>
<gene>
    <name evidence="9" type="ORF">GV832_15290</name>
</gene>
<dbReference type="Pfam" id="PF05128">
    <property type="entry name" value="DUF697"/>
    <property type="match status" value="1"/>
</dbReference>
<evidence type="ECO:0000256" key="5">
    <source>
        <dbReference type="ARBA" id="ARBA00022692"/>
    </source>
</evidence>
<comment type="caution">
    <text evidence="9">The sequence shown here is derived from an EMBL/GenBank/DDBJ whole genome shotgun (WGS) entry which is preliminary data.</text>
</comment>
<keyword evidence="7 8" id="KW-0472">Membrane</keyword>
<evidence type="ECO:0000256" key="6">
    <source>
        <dbReference type="ARBA" id="ARBA00022989"/>
    </source>
</evidence>